<protein>
    <submittedName>
        <fullName evidence="2">HPSE2 protein</fullName>
    </submittedName>
</protein>
<gene>
    <name evidence="2" type="primary">Hpse2</name>
    <name evidence="2" type="ORF">MELVER_R07699</name>
</gene>
<dbReference type="SUPFAM" id="SSF51445">
    <property type="entry name" value="(Trans)glycosidases"/>
    <property type="match status" value="1"/>
</dbReference>
<organism evidence="2 3">
    <name type="scientific">Melanocharis versteri</name>
    <name type="common">Fan-tailed berrypecker</name>
    <dbReference type="NCBI Taxonomy" id="254552"/>
    <lineage>
        <taxon>Eukaryota</taxon>
        <taxon>Metazoa</taxon>
        <taxon>Chordata</taxon>
        <taxon>Craniata</taxon>
        <taxon>Vertebrata</taxon>
        <taxon>Euteleostomi</taxon>
        <taxon>Archelosauria</taxon>
        <taxon>Archosauria</taxon>
        <taxon>Dinosauria</taxon>
        <taxon>Saurischia</taxon>
        <taxon>Theropoda</taxon>
        <taxon>Coelurosauria</taxon>
        <taxon>Aves</taxon>
        <taxon>Neognathae</taxon>
        <taxon>Neoaves</taxon>
        <taxon>Telluraves</taxon>
        <taxon>Australaves</taxon>
        <taxon>Passeriformes</taxon>
        <taxon>Passeroidea</taxon>
        <taxon>Melanocharitidae</taxon>
        <taxon>Melanocharis</taxon>
    </lineage>
</organism>
<sequence>SELIRGFLLSGMPCPSSCPPGLLALMAPGLALMATFSLPSQAGDRRALPVEKPPGVKGRTLILLDVNTKSPVRIISENFLSLQLDPSIIHDGWLDFLRAEVKGTCARLLRELQLQVSDLLDPFLRYMPLHLNLKNLCGSGNIFLPLLSPYRTDIVRSDIALDKQKGCKIAQHPDIMLELQREKAAQMHLVLLKEQFSNTYSNLTLTARSLDKLYNFADCSGLHLIFALNALRRNPNNSWNSSNALSLLKYSASKKYNISWELGNEPNNYRTLIGRSVNGSQLGRDYTQLRSLLQLIRTYSRAHLYGPNIGRPRKNVIAFLEGFMKVAGGTVDAVTWQHYYIDGRVAKVTDFLKTRLLDTLSDQIRKIQKVVNTYTPGKKIWLEGVGMTSAGGMNNLSDSYAAGFLWLNTLGLLASQGIDVVVRHSFLDHGHNHLVDQNFNPLPDYWLSLLYKRLIGPKVLAIHVAGLQRKPRPGRVIRDKLRIYAHCTSYHNHNYVRGSITLYIINLHRSRKKIKLAGTLRDKIVHQYLLQPYGKDGLHSKSVQLNGQPLAMVDDGTLPELKPRPLRAGRTLVIPPLTMSFYVVKNVNALACRYR</sequence>
<dbReference type="InterPro" id="IPR017853">
    <property type="entry name" value="GH"/>
</dbReference>
<evidence type="ECO:0000313" key="3">
    <source>
        <dbReference type="Proteomes" id="UP000538725"/>
    </source>
</evidence>
<dbReference type="PANTHER" id="PTHR46145">
    <property type="entry name" value="HEPARANASE"/>
    <property type="match status" value="1"/>
</dbReference>
<dbReference type="Pfam" id="PF03662">
    <property type="entry name" value="Glyco_hydro_79n"/>
    <property type="match status" value="1"/>
</dbReference>
<reference evidence="2 3" key="1">
    <citation type="submission" date="2019-09" db="EMBL/GenBank/DDBJ databases">
        <title>Bird 10,000 Genomes (B10K) Project - Family phase.</title>
        <authorList>
            <person name="Zhang G."/>
        </authorList>
    </citation>
    <scope>NUCLEOTIDE SEQUENCE [LARGE SCALE GENOMIC DNA]</scope>
    <source>
        <strain evidence="2">B10K-DU-029-37</strain>
        <tissue evidence="2">Liver</tissue>
    </source>
</reference>
<evidence type="ECO:0000256" key="1">
    <source>
        <dbReference type="ARBA" id="ARBA00009800"/>
    </source>
</evidence>
<evidence type="ECO:0000313" key="2">
    <source>
        <dbReference type="EMBL" id="NXA85665.1"/>
    </source>
</evidence>
<comment type="caution">
    <text evidence="2">The sequence shown here is derived from an EMBL/GenBank/DDBJ whole genome shotgun (WGS) entry which is preliminary data.</text>
</comment>
<accession>A0A7K7Z5I8</accession>
<dbReference type="PANTHER" id="PTHR46145:SF1">
    <property type="entry name" value="INACTIVE HEPARANASE-2"/>
    <property type="match status" value="1"/>
</dbReference>
<comment type="similarity">
    <text evidence="1">Belongs to the glycosyl hydrolase 79 family.</text>
</comment>
<dbReference type="Gene3D" id="3.20.20.80">
    <property type="entry name" value="Glycosidases"/>
    <property type="match status" value="1"/>
</dbReference>
<dbReference type="EMBL" id="VZTG01000652">
    <property type="protein sequence ID" value="NXA85665.1"/>
    <property type="molecule type" value="Genomic_DNA"/>
</dbReference>
<feature type="non-terminal residue" evidence="2">
    <location>
        <position position="595"/>
    </location>
</feature>
<name>A0A7K7Z5I8_9PASE</name>
<proteinExistence type="inferred from homology"/>
<dbReference type="FunFam" id="3.20.20.80:FF:000024">
    <property type="entry name" value="Heparanase 2"/>
    <property type="match status" value="1"/>
</dbReference>
<dbReference type="InterPro" id="IPR005199">
    <property type="entry name" value="Glyco_hydro_79"/>
</dbReference>
<dbReference type="AlphaFoldDB" id="A0A7K7Z5I8"/>
<feature type="non-terminal residue" evidence="2">
    <location>
        <position position="1"/>
    </location>
</feature>
<dbReference type="GO" id="GO:0031012">
    <property type="term" value="C:extracellular matrix"/>
    <property type="evidence" value="ECO:0007669"/>
    <property type="project" value="TreeGrafter"/>
</dbReference>
<dbReference type="GO" id="GO:0005615">
    <property type="term" value="C:extracellular space"/>
    <property type="evidence" value="ECO:0007669"/>
    <property type="project" value="TreeGrafter"/>
</dbReference>
<dbReference type="GO" id="GO:0016020">
    <property type="term" value="C:membrane"/>
    <property type="evidence" value="ECO:0007669"/>
    <property type="project" value="InterPro"/>
</dbReference>
<dbReference type="GO" id="GO:0030198">
    <property type="term" value="P:extracellular matrix organization"/>
    <property type="evidence" value="ECO:0007669"/>
    <property type="project" value="TreeGrafter"/>
</dbReference>
<dbReference type="GO" id="GO:0016798">
    <property type="term" value="F:hydrolase activity, acting on glycosyl bonds"/>
    <property type="evidence" value="ECO:0007669"/>
    <property type="project" value="InterPro"/>
</dbReference>
<dbReference type="Proteomes" id="UP000538725">
    <property type="component" value="Unassembled WGS sequence"/>
</dbReference>
<keyword evidence="3" id="KW-1185">Reference proteome</keyword>